<sequence length="220" mass="25170">MRTSEGEVKMKKIAIMGLSVLMLAGCGHSTDKLAAFYTQIDTVNQKEKPVIEVNKNLQKLESEKVERFNKISQAKKQDIKMINSNAQKLVENTEARKQAIDKEIKAYDDSETAYRKAKDLAKDIKNKEQKKEAADLTAVMDEKYAGHDELMASYQDVLKKENDLFKYLEGKKPETEEVNSMIEKLNKSTESFQQKMTSYNKTMEKIQKESADVVKLLNSK</sequence>
<dbReference type="SUPFAM" id="SSF140423">
    <property type="entry name" value="MW0975(SA0943)-like"/>
    <property type="match status" value="1"/>
</dbReference>
<dbReference type="PROSITE" id="PS51257">
    <property type="entry name" value="PROKAR_LIPOPROTEIN"/>
    <property type="match status" value="1"/>
</dbReference>
<dbReference type="InterPro" id="IPR036785">
    <property type="entry name" value="YkyA-like_sf"/>
</dbReference>
<protein>
    <recommendedName>
        <fullName evidence="4">Lipoprotein</fullName>
    </recommendedName>
</protein>
<dbReference type="EMBL" id="SCWD01000001">
    <property type="protein sequence ID" value="TDM03887.1"/>
    <property type="molecule type" value="Genomic_DNA"/>
</dbReference>
<accession>A0A9Q8CM68</accession>
<dbReference type="OrthoDB" id="2854188at2"/>
<keyword evidence="3" id="KW-1185">Reference proteome</keyword>
<evidence type="ECO:0000313" key="2">
    <source>
        <dbReference type="EMBL" id="TDM03887.1"/>
    </source>
</evidence>
<dbReference type="InterPro" id="IPR019454">
    <property type="entry name" value="Lipoprot_YkyA-like"/>
</dbReference>
<proteinExistence type="predicted"/>
<dbReference type="Pfam" id="PF10368">
    <property type="entry name" value="YkyA"/>
    <property type="match status" value="1"/>
</dbReference>
<dbReference type="AlphaFoldDB" id="A0A9Q8CM68"/>
<keyword evidence="1" id="KW-0175">Coiled coil</keyword>
<gene>
    <name evidence="2" type="ORF">ERX40_01615</name>
</gene>
<comment type="caution">
    <text evidence="2">The sequence shown here is derived from an EMBL/GenBank/DDBJ whole genome shotgun (WGS) entry which is preliminary data.</text>
</comment>
<reference evidence="2 3" key="1">
    <citation type="submission" date="2019-01" db="EMBL/GenBank/DDBJ databases">
        <title>Draft genome sequences of the type strains of six Macrococcus species.</title>
        <authorList>
            <person name="Mazhar S."/>
            <person name="Altermann E."/>
            <person name="Hill C."/>
            <person name="Mcauliffe O."/>
        </authorList>
    </citation>
    <scope>NUCLEOTIDE SEQUENCE [LARGE SCALE GENOMIC DNA]</scope>
    <source>
        <strain evidence="2 3">ATCC 51828</strain>
    </source>
</reference>
<evidence type="ECO:0000313" key="3">
    <source>
        <dbReference type="Proteomes" id="UP000295280"/>
    </source>
</evidence>
<name>A0A9Q8CM68_9STAP</name>
<feature type="coiled-coil region" evidence="1">
    <location>
        <begin position="57"/>
        <end position="137"/>
    </location>
</feature>
<evidence type="ECO:0000256" key="1">
    <source>
        <dbReference type="SAM" id="Coils"/>
    </source>
</evidence>
<evidence type="ECO:0008006" key="4">
    <source>
        <dbReference type="Google" id="ProtNLM"/>
    </source>
</evidence>
<organism evidence="2 3">
    <name type="scientific">Macrococcus carouselicus</name>
    <dbReference type="NCBI Taxonomy" id="69969"/>
    <lineage>
        <taxon>Bacteria</taxon>
        <taxon>Bacillati</taxon>
        <taxon>Bacillota</taxon>
        <taxon>Bacilli</taxon>
        <taxon>Bacillales</taxon>
        <taxon>Staphylococcaceae</taxon>
        <taxon>Macrococcus</taxon>
    </lineage>
</organism>
<dbReference type="Gene3D" id="1.20.120.570">
    <property type="entry name" value="YkyA-like"/>
    <property type="match status" value="1"/>
</dbReference>
<dbReference type="Proteomes" id="UP000295280">
    <property type="component" value="Unassembled WGS sequence"/>
</dbReference>